<accession>A0A151M7Y9</accession>
<dbReference type="Proteomes" id="UP000050525">
    <property type="component" value="Unassembled WGS sequence"/>
</dbReference>
<reference evidence="2 3" key="1">
    <citation type="journal article" date="2012" name="Genome Biol.">
        <title>Sequencing three crocodilian genomes to illuminate the evolution of archosaurs and amniotes.</title>
        <authorList>
            <person name="St John J.A."/>
            <person name="Braun E.L."/>
            <person name="Isberg S.R."/>
            <person name="Miles L.G."/>
            <person name="Chong A.Y."/>
            <person name="Gongora J."/>
            <person name="Dalzell P."/>
            <person name="Moran C."/>
            <person name="Bed'hom B."/>
            <person name="Abzhanov A."/>
            <person name="Burgess S.C."/>
            <person name="Cooksey A.M."/>
            <person name="Castoe T.A."/>
            <person name="Crawford N.G."/>
            <person name="Densmore L.D."/>
            <person name="Drew J.C."/>
            <person name="Edwards S.V."/>
            <person name="Faircloth B.C."/>
            <person name="Fujita M.K."/>
            <person name="Greenwold M.J."/>
            <person name="Hoffmann F.G."/>
            <person name="Howard J.M."/>
            <person name="Iguchi T."/>
            <person name="Janes D.E."/>
            <person name="Khan S.Y."/>
            <person name="Kohno S."/>
            <person name="de Koning A.J."/>
            <person name="Lance S.L."/>
            <person name="McCarthy F.M."/>
            <person name="McCormack J.E."/>
            <person name="Merchant M.E."/>
            <person name="Peterson D.G."/>
            <person name="Pollock D.D."/>
            <person name="Pourmand N."/>
            <person name="Raney B.J."/>
            <person name="Roessler K.A."/>
            <person name="Sanford J.R."/>
            <person name="Sawyer R.H."/>
            <person name="Schmidt C.J."/>
            <person name="Triplett E.W."/>
            <person name="Tuberville T.D."/>
            <person name="Venegas-Anaya M."/>
            <person name="Howard J.T."/>
            <person name="Jarvis E.D."/>
            <person name="Guillette L.J.Jr."/>
            <person name="Glenn T.C."/>
            <person name="Green R.E."/>
            <person name="Ray D.A."/>
        </authorList>
    </citation>
    <scope>NUCLEOTIDE SEQUENCE [LARGE SCALE GENOMIC DNA]</scope>
    <source>
        <strain evidence="2">KSC_2009_1</strain>
    </source>
</reference>
<organism evidence="2 3">
    <name type="scientific">Alligator mississippiensis</name>
    <name type="common">American alligator</name>
    <dbReference type="NCBI Taxonomy" id="8496"/>
    <lineage>
        <taxon>Eukaryota</taxon>
        <taxon>Metazoa</taxon>
        <taxon>Chordata</taxon>
        <taxon>Craniata</taxon>
        <taxon>Vertebrata</taxon>
        <taxon>Euteleostomi</taxon>
        <taxon>Archelosauria</taxon>
        <taxon>Archosauria</taxon>
        <taxon>Crocodylia</taxon>
        <taxon>Alligatoridae</taxon>
        <taxon>Alligatorinae</taxon>
        <taxon>Alligator</taxon>
    </lineage>
</organism>
<dbReference type="AlphaFoldDB" id="A0A151M7Y9"/>
<sequence>MEGKAGKANNSDTEVRLGKKEDTLQTTEVEIEQEKEPERQTKKRKKTQELKTRKKKPDNEGGFSDEELESNFLLLMPLGSGPGVKTRRQKTAGRKEYASLPKCKSDLAACKGYRNANGERGDDGINQPHQ</sequence>
<feature type="compositionally biased region" description="Basic residues" evidence="1">
    <location>
        <begin position="41"/>
        <end position="56"/>
    </location>
</feature>
<gene>
    <name evidence="2" type="ORF">Y1Q_0012525</name>
</gene>
<evidence type="ECO:0000313" key="2">
    <source>
        <dbReference type="EMBL" id="KYO20632.1"/>
    </source>
</evidence>
<protein>
    <submittedName>
        <fullName evidence="2">Uncharacterized protein</fullName>
    </submittedName>
</protein>
<proteinExistence type="predicted"/>
<evidence type="ECO:0000256" key="1">
    <source>
        <dbReference type="SAM" id="MobiDB-lite"/>
    </source>
</evidence>
<name>A0A151M7Y9_ALLMI</name>
<keyword evidence="3" id="KW-1185">Reference proteome</keyword>
<feature type="region of interest" description="Disordered" evidence="1">
    <location>
        <begin position="1"/>
        <end position="66"/>
    </location>
</feature>
<feature type="compositionally biased region" description="Basic and acidic residues" evidence="1">
    <location>
        <begin position="13"/>
        <end position="23"/>
    </location>
</feature>
<dbReference type="EMBL" id="AKHW03006358">
    <property type="protein sequence ID" value="KYO20632.1"/>
    <property type="molecule type" value="Genomic_DNA"/>
</dbReference>
<evidence type="ECO:0000313" key="3">
    <source>
        <dbReference type="Proteomes" id="UP000050525"/>
    </source>
</evidence>
<feature type="region of interest" description="Disordered" evidence="1">
    <location>
        <begin position="78"/>
        <end position="97"/>
    </location>
</feature>
<comment type="caution">
    <text evidence="2">The sequence shown here is derived from an EMBL/GenBank/DDBJ whole genome shotgun (WGS) entry which is preliminary data.</text>
</comment>